<dbReference type="InterPro" id="IPR000045">
    <property type="entry name" value="Prepilin_IV_endopep_pep"/>
</dbReference>
<keyword evidence="2" id="KW-1133">Transmembrane helix</keyword>
<evidence type="ECO:0000256" key="1">
    <source>
        <dbReference type="ARBA" id="ARBA00005801"/>
    </source>
</evidence>
<dbReference type="Pfam" id="PF01478">
    <property type="entry name" value="Peptidase_A24"/>
    <property type="match status" value="1"/>
</dbReference>
<feature type="transmembrane region" description="Helical" evidence="2">
    <location>
        <begin position="82"/>
        <end position="103"/>
    </location>
</feature>
<dbReference type="EMBL" id="BAABIS010000001">
    <property type="protein sequence ID" value="GAA4862680.1"/>
    <property type="molecule type" value="Genomic_DNA"/>
</dbReference>
<keyword evidence="5" id="KW-1185">Reference proteome</keyword>
<feature type="transmembrane region" description="Helical" evidence="2">
    <location>
        <begin position="131"/>
        <end position="157"/>
    </location>
</feature>
<dbReference type="PANTHER" id="PTHR30487">
    <property type="entry name" value="TYPE 4 PREPILIN-LIKE PROTEINS LEADER PEPTIDE-PROCESSING ENZYME"/>
    <property type="match status" value="1"/>
</dbReference>
<keyword evidence="2" id="KW-0812">Transmembrane</keyword>
<comment type="caution">
    <text evidence="4">The sequence shown here is derived from an EMBL/GenBank/DDBJ whole genome shotgun (WGS) entry which is preliminary data.</text>
</comment>
<dbReference type="RefSeq" id="WP_345698757.1">
    <property type="nucleotide sequence ID" value="NZ_BAABIS010000001.1"/>
</dbReference>
<evidence type="ECO:0000256" key="2">
    <source>
        <dbReference type="SAM" id="Phobius"/>
    </source>
</evidence>
<feature type="transmembrane region" description="Helical" evidence="2">
    <location>
        <begin position="205"/>
        <end position="223"/>
    </location>
</feature>
<evidence type="ECO:0000259" key="3">
    <source>
        <dbReference type="Pfam" id="PF01478"/>
    </source>
</evidence>
<accession>A0ABP9DX46</accession>
<dbReference type="InterPro" id="IPR050882">
    <property type="entry name" value="Prepilin_peptidase/N-MTase"/>
</dbReference>
<name>A0ABP9DX46_9ACTN</name>
<evidence type="ECO:0000313" key="5">
    <source>
        <dbReference type="Proteomes" id="UP001501752"/>
    </source>
</evidence>
<proteinExistence type="inferred from homology"/>
<reference evidence="5" key="1">
    <citation type="journal article" date="2019" name="Int. J. Syst. Evol. Microbiol.">
        <title>The Global Catalogue of Microorganisms (GCM) 10K type strain sequencing project: providing services to taxonomists for standard genome sequencing and annotation.</title>
        <authorList>
            <consortium name="The Broad Institute Genomics Platform"/>
            <consortium name="The Broad Institute Genome Sequencing Center for Infectious Disease"/>
            <person name="Wu L."/>
            <person name="Ma J."/>
        </authorList>
    </citation>
    <scope>NUCLEOTIDE SEQUENCE [LARGE SCALE GENOMIC DNA]</scope>
    <source>
        <strain evidence="5">JCM 13006</strain>
    </source>
</reference>
<feature type="domain" description="Prepilin type IV endopeptidase peptidase" evidence="3">
    <location>
        <begin position="90"/>
        <end position="194"/>
    </location>
</feature>
<gene>
    <name evidence="4" type="ORF">GCM10023235_46050</name>
</gene>
<protein>
    <submittedName>
        <fullName evidence="4">A24 family peptidase</fullName>
    </submittedName>
</protein>
<sequence>MDWAWTGAAVGLLLAPLLRATAVRFAVPSGEPRRDCCPRPLPALPTGRCARCRSRTGPPPGSVEAVCAAVGWAVAATAEAPVVLLLAWTAAFGVVLAFVDAAVHRLPDPLTLPLLAGTAVLLPLVEHRPAVLLRCLLAAAALGLLFGLLALFAPLGFGDVKLAPALGAVLGLYGLRALTSGLFYTCLLAGLWAVALLLTRRAGRGTELAFGPAMLLGTLLALVNH</sequence>
<keyword evidence="2" id="KW-0472">Membrane</keyword>
<organism evidence="4 5">
    <name type="scientific">Kitasatospora terrestris</name>
    <dbReference type="NCBI Taxonomy" id="258051"/>
    <lineage>
        <taxon>Bacteria</taxon>
        <taxon>Bacillati</taxon>
        <taxon>Actinomycetota</taxon>
        <taxon>Actinomycetes</taxon>
        <taxon>Kitasatosporales</taxon>
        <taxon>Streptomycetaceae</taxon>
        <taxon>Kitasatospora</taxon>
    </lineage>
</organism>
<comment type="similarity">
    <text evidence="1">Belongs to the peptidase A24 family.</text>
</comment>
<dbReference type="Proteomes" id="UP001501752">
    <property type="component" value="Unassembled WGS sequence"/>
</dbReference>
<feature type="transmembrane region" description="Helical" evidence="2">
    <location>
        <begin position="177"/>
        <end position="198"/>
    </location>
</feature>
<evidence type="ECO:0000313" key="4">
    <source>
        <dbReference type="EMBL" id="GAA4862680.1"/>
    </source>
</evidence>
<dbReference type="PANTHER" id="PTHR30487:SF0">
    <property type="entry name" value="PREPILIN LEADER PEPTIDASE_N-METHYLTRANSFERASE-RELATED"/>
    <property type="match status" value="1"/>
</dbReference>
<dbReference type="Gene3D" id="1.20.120.1220">
    <property type="match status" value="1"/>
</dbReference>